<protein>
    <submittedName>
        <fullName evidence="1">Uncharacterized protein</fullName>
    </submittedName>
</protein>
<evidence type="ECO:0000313" key="1">
    <source>
        <dbReference type="EMBL" id="KAK0500814.1"/>
    </source>
</evidence>
<accession>A0AA39QEH3</accession>
<keyword evidence="2" id="KW-1185">Reference proteome</keyword>
<proteinExistence type="predicted"/>
<organism evidence="1 2">
    <name type="scientific">Armillaria luteobubalina</name>
    <dbReference type="NCBI Taxonomy" id="153913"/>
    <lineage>
        <taxon>Eukaryota</taxon>
        <taxon>Fungi</taxon>
        <taxon>Dikarya</taxon>
        <taxon>Basidiomycota</taxon>
        <taxon>Agaricomycotina</taxon>
        <taxon>Agaricomycetes</taxon>
        <taxon>Agaricomycetidae</taxon>
        <taxon>Agaricales</taxon>
        <taxon>Marasmiineae</taxon>
        <taxon>Physalacriaceae</taxon>
        <taxon>Armillaria</taxon>
    </lineage>
</organism>
<dbReference type="EMBL" id="JAUEPU010000007">
    <property type="protein sequence ID" value="KAK0500814.1"/>
    <property type="molecule type" value="Genomic_DNA"/>
</dbReference>
<comment type="caution">
    <text evidence="1">The sequence shown here is derived from an EMBL/GenBank/DDBJ whole genome shotgun (WGS) entry which is preliminary data.</text>
</comment>
<reference evidence="1" key="1">
    <citation type="submission" date="2023-06" db="EMBL/GenBank/DDBJ databases">
        <authorList>
            <consortium name="Lawrence Berkeley National Laboratory"/>
            <person name="Ahrendt S."/>
            <person name="Sahu N."/>
            <person name="Indic B."/>
            <person name="Wong-Bajracharya J."/>
            <person name="Merenyi Z."/>
            <person name="Ke H.-M."/>
            <person name="Monk M."/>
            <person name="Kocsube S."/>
            <person name="Drula E."/>
            <person name="Lipzen A."/>
            <person name="Balint B."/>
            <person name="Henrissat B."/>
            <person name="Andreopoulos B."/>
            <person name="Martin F.M."/>
            <person name="Harder C.B."/>
            <person name="Rigling D."/>
            <person name="Ford K.L."/>
            <person name="Foster G.D."/>
            <person name="Pangilinan J."/>
            <person name="Papanicolaou A."/>
            <person name="Barry K."/>
            <person name="LaButti K."/>
            <person name="Viragh M."/>
            <person name="Koriabine M."/>
            <person name="Yan M."/>
            <person name="Riley R."/>
            <person name="Champramary S."/>
            <person name="Plett K.L."/>
            <person name="Tsai I.J."/>
            <person name="Slot J."/>
            <person name="Sipos G."/>
            <person name="Plett J."/>
            <person name="Nagy L.G."/>
            <person name="Grigoriev I.V."/>
        </authorList>
    </citation>
    <scope>NUCLEOTIDE SEQUENCE</scope>
    <source>
        <strain evidence="1">HWK02</strain>
    </source>
</reference>
<dbReference type="Proteomes" id="UP001175228">
    <property type="component" value="Unassembled WGS sequence"/>
</dbReference>
<evidence type="ECO:0000313" key="2">
    <source>
        <dbReference type="Proteomes" id="UP001175228"/>
    </source>
</evidence>
<gene>
    <name evidence="1" type="ORF">EDD18DRAFT_1348228</name>
</gene>
<name>A0AA39QEH3_9AGAR</name>
<dbReference type="AlphaFoldDB" id="A0AA39QEH3"/>
<sequence length="89" mass="9802">MGTPQQWKEALQTDYTNCLKDIAQVGVQCQFDPDVVKDLIPQVDAAIVYRILENAGIIHKKATCESMTHCPAPFISPHGAVQDLYTNAS</sequence>